<feature type="compositionally biased region" description="Basic residues" evidence="1">
    <location>
        <begin position="228"/>
        <end position="237"/>
    </location>
</feature>
<feature type="compositionally biased region" description="Polar residues" evidence="1">
    <location>
        <begin position="17"/>
        <end position="31"/>
    </location>
</feature>
<gene>
    <name evidence="2" type="ORF">CAUS1442_LOCUS7170</name>
</gene>
<protein>
    <submittedName>
        <fullName evidence="2">Uncharacterized protein</fullName>
    </submittedName>
</protein>
<dbReference type="AlphaFoldDB" id="A0A7R9WTQ7"/>
<dbReference type="EMBL" id="HBEF01011361">
    <property type="protein sequence ID" value="CAD8335065.1"/>
    <property type="molecule type" value="Transcribed_RNA"/>
</dbReference>
<feature type="region of interest" description="Disordered" evidence="1">
    <location>
        <begin position="112"/>
        <end position="205"/>
    </location>
</feature>
<evidence type="ECO:0000256" key="1">
    <source>
        <dbReference type="SAM" id="MobiDB-lite"/>
    </source>
</evidence>
<evidence type="ECO:0000313" key="2">
    <source>
        <dbReference type="EMBL" id="CAD8335065.1"/>
    </source>
</evidence>
<sequence length="311" mass="33497">MQPSAGASVGSYETAGSHASKSNQRHLSSLNDLGLQHSIHTTATSTASVDHSLSPGNRRPSSVADFHGPKQYNHSKSTDITSLISPPTRKRRCKKLERLAILNAKAAIGNLDESEHTGPSITTASVGASSSIDNSSVSTRNQRQRHTNLHSSGSVGGSLGSSDHGRRSHHNQQQHSISPSSRTLRTPRSSGELPISHSNPNSEYKGILPALAPRARKDGMLHLVSPQRSKRNRKMSQQRKSQVHGSLAKLLLDDKDERVLREGDTIQFSGEGRVRKDADGTHRLVFHLVSEVLTDRGDDDCGGDGADDETG</sequence>
<reference evidence="2" key="1">
    <citation type="submission" date="2021-01" db="EMBL/GenBank/DDBJ databases">
        <authorList>
            <person name="Corre E."/>
            <person name="Pelletier E."/>
            <person name="Niang G."/>
            <person name="Scheremetjew M."/>
            <person name="Finn R."/>
            <person name="Kale V."/>
            <person name="Holt S."/>
            <person name="Cochrane G."/>
            <person name="Meng A."/>
            <person name="Brown T."/>
            <person name="Cohen L."/>
        </authorList>
    </citation>
    <scope>NUCLEOTIDE SEQUENCE</scope>
    <source>
        <strain evidence="2">CCMP3328</strain>
    </source>
</reference>
<accession>A0A7R9WTQ7</accession>
<organism evidence="2">
    <name type="scientific">Craspedostauros australis</name>
    <dbReference type="NCBI Taxonomy" id="1486917"/>
    <lineage>
        <taxon>Eukaryota</taxon>
        <taxon>Sar</taxon>
        <taxon>Stramenopiles</taxon>
        <taxon>Ochrophyta</taxon>
        <taxon>Bacillariophyta</taxon>
        <taxon>Bacillariophyceae</taxon>
        <taxon>Bacillariophycidae</taxon>
        <taxon>Naviculales</taxon>
        <taxon>Naviculaceae</taxon>
        <taxon>Craspedostauros</taxon>
    </lineage>
</organism>
<feature type="region of interest" description="Disordered" evidence="1">
    <location>
        <begin position="1"/>
        <end position="89"/>
    </location>
</feature>
<feature type="compositionally biased region" description="Polar residues" evidence="1">
    <location>
        <begin position="72"/>
        <end position="85"/>
    </location>
</feature>
<name>A0A7R9WTQ7_9STRA</name>
<feature type="compositionally biased region" description="Polar residues" evidence="1">
    <location>
        <begin position="117"/>
        <end position="141"/>
    </location>
</feature>
<proteinExistence type="predicted"/>
<feature type="region of interest" description="Disordered" evidence="1">
    <location>
        <begin position="225"/>
        <end position="245"/>
    </location>
</feature>
<feature type="compositionally biased region" description="Low complexity" evidence="1">
    <location>
        <begin position="176"/>
        <end position="190"/>
    </location>
</feature>